<organism evidence="11 12">
    <name type="scientific">Ureibacillus terrenus</name>
    <dbReference type="NCBI Taxonomy" id="118246"/>
    <lineage>
        <taxon>Bacteria</taxon>
        <taxon>Bacillati</taxon>
        <taxon>Bacillota</taxon>
        <taxon>Bacilli</taxon>
        <taxon>Bacillales</taxon>
        <taxon>Caryophanaceae</taxon>
        <taxon>Ureibacillus</taxon>
    </lineage>
</organism>
<accession>A0A540V634</accession>
<comment type="catalytic activity">
    <reaction evidence="10">
        <text>Endonucleolytic cleavage of RNA, removing extra 3' nucleotides from tRNA precursor, generating 3' termini of tRNAs. A 3'-hydroxy group is left at the tRNA terminus and a 5'-phosphoryl group is left at the trailer molecule.</text>
        <dbReference type="EC" id="3.1.26.11"/>
    </reaction>
</comment>
<feature type="binding site" evidence="10">
    <location>
        <position position="213"/>
    </location>
    <ligand>
        <name>Zn(2+)</name>
        <dbReference type="ChEBI" id="CHEBI:29105"/>
        <label>2</label>
        <note>catalytic</note>
    </ligand>
</feature>
<dbReference type="RefSeq" id="WP_141600741.1">
    <property type="nucleotide sequence ID" value="NZ_JARMSB010000004.1"/>
</dbReference>
<evidence type="ECO:0000256" key="5">
    <source>
        <dbReference type="ARBA" id="ARBA00022723"/>
    </source>
</evidence>
<evidence type="ECO:0000313" key="12">
    <source>
        <dbReference type="Proteomes" id="UP000315753"/>
    </source>
</evidence>
<dbReference type="SUPFAM" id="SSF56281">
    <property type="entry name" value="Metallo-hydrolase/oxidoreductase"/>
    <property type="match status" value="1"/>
</dbReference>
<dbReference type="FunFam" id="3.60.15.10:FF:000002">
    <property type="entry name" value="Ribonuclease Z"/>
    <property type="match status" value="1"/>
</dbReference>
<dbReference type="Pfam" id="PF23023">
    <property type="entry name" value="Anti-Pycsar_Apyc1"/>
    <property type="match status" value="1"/>
</dbReference>
<comment type="caution">
    <text evidence="11">The sequence shown here is derived from an EMBL/GenBank/DDBJ whole genome shotgun (WGS) entry which is preliminary data.</text>
</comment>
<evidence type="ECO:0000313" key="11">
    <source>
        <dbReference type="EMBL" id="TQE92188.1"/>
    </source>
</evidence>
<feature type="binding site" evidence="10">
    <location>
        <position position="65"/>
    </location>
    <ligand>
        <name>Zn(2+)</name>
        <dbReference type="ChEBI" id="CHEBI:29105"/>
        <label>1</label>
        <note>catalytic</note>
    </ligand>
</feature>
<evidence type="ECO:0000256" key="6">
    <source>
        <dbReference type="ARBA" id="ARBA00022759"/>
    </source>
</evidence>
<evidence type="ECO:0000256" key="1">
    <source>
        <dbReference type="ARBA" id="ARBA00011738"/>
    </source>
</evidence>
<feature type="active site" description="Proton acceptor" evidence="10">
    <location>
        <position position="67"/>
    </location>
</feature>
<dbReference type="NCBIfam" id="TIGR02651">
    <property type="entry name" value="RNase_Z"/>
    <property type="match status" value="1"/>
</dbReference>
<keyword evidence="6 10" id="KW-0255">Endonuclease</keyword>
<comment type="function">
    <text evidence="9 10">Zinc phosphodiesterase, which displays some tRNA 3'-processing endonuclease activity. Probably involved in tRNA maturation, by removing a 3'-trailer from precursor tRNA.</text>
</comment>
<dbReference type="PANTHER" id="PTHR46018:SF2">
    <property type="entry name" value="ZINC PHOSPHODIESTERASE ELAC PROTEIN 1"/>
    <property type="match status" value="1"/>
</dbReference>
<keyword evidence="5 10" id="KW-0479">Metal-binding</keyword>
<dbReference type="GO" id="GO:0008270">
    <property type="term" value="F:zinc ion binding"/>
    <property type="evidence" value="ECO:0007669"/>
    <property type="project" value="UniProtKB-UniRule"/>
</dbReference>
<keyword evidence="3 10" id="KW-0819">tRNA processing</keyword>
<keyword evidence="7 10" id="KW-0378">Hydrolase</keyword>
<dbReference type="AlphaFoldDB" id="A0A540V634"/>
<comment type="similarity">
    <text evidence="10">Belongs to the RNase Z family.</text>
</comment>
<comment type="subunit">
    <text evidence="1 10">Homodimer.</text>
</comment>
<dbReference type="PANTHER" id="PTHR46018">
    <property type="entry name" value="ZINC PHOSPHODIESTERASE ELAC PROTEIN 1"/>
    <property type="match status" value="1"/>
</dbReference>
<sequence length="319" mass="35711">MELQFLGTGAGMPSKERNTSSLALKLYEERGTLWLFDCGEATQHQILHTTIKPRKIEKLFITHLHGDHIFGLPGLLSSRSFLGGEEPAPLTLYGPKGLMKWIQFTLELTKTHLNYPIHFVEIEEGVIFEDEHFIVTAKELEHVIPCFGFRIEQKPLPGELYIDKALELGIPKGPLLGKLKSGEDVELEDGTIVRSKDVTGPPKKGFVVAILGDTIYCKQSVELSRDADIVVHEATFDHATAKLAKDYGHSTNVDAAKVAKEANAKYLILNHISSRFLPRDLENLLKEAKKVFPHVFVAKDFSSYQWKNGQLIDLSAKNL</sequence>
<reference evidence="11 12" key="1">
    <citation type="submission" date="2019-06" db="EMBL/GenBank/DDBJ databases">
        <title>Genome sequence of Ureibacillus terrenus.</title>
        <authorList>
            <person name="Maclea K.S."/>
            <person name="Simoes M."/>
        </authorList>
    </citation>
    <scope>NUCLEOTIDE SEQUENCE [LARGE SCALE GENOMIC DNA]</scope>
    <source>
        <strain evidence="11 12">ATCC BAA-384</strain>
    </source>
</reference>
<dbReference type="OrthoDB" id="9800940at2"/>
<feature type="binding site" evidence="10">
    <location>
        <position position="67"/>
    </location>
    <ligand>
        <name>Zn(2+)</name>
        <dbReference type="ChEBI" id="CHEBI:29105"/>
        <label>2</label>
        <note>catalytic</note>
    </ligand>
</feature>
<evidence type="ECO:0000256" key="7">
    <source>
        <dbReference type="ARBA" id="ARBA00022801"/>
    </source>
</evidence>
<dbReference type="InterPro" id="IPR036866">
    <property type="entry name" value="RibonucZ/Hydroxyglut_hydro"/>
</dbReference>
<gene>
    <name evidence="10 11" type="primary">rnz</name>
    <name evidence="11" type="ORF">FKZ59_00330</name>
</gene>
<dbReference type="CDD" id="cd07717">
    <property type="entry name" value="RNaseZ_ZiPD-like_MBL-fold"/>
    <property type="match status" value="1"/>
</dbReference>
<evidence type="ECO:0000256" key="10">
    <source>
        <dbReference type="HAMAP-Rule" id="MF_01818"/>
    </source>
</evidence>
<dbReference type="EMBL" id="VIGD01000001">
    <property type="protein sequence ID" value="TQE92188.1"/>
    <property type="molecule type" value="Genomic_DNA"/>
</dbReference>
<evidence type="ECO:0000256" key="3">
    <source>
        <dbReference type="ARBA" id="ARBA00022694"/>
    </source>
</evidence>
<evidence type="ECO:0000256" key="2">
    <source>
        <dbReference type="ARBA" id="ARBA00012477"/>
    </source>
</evidence>
<evidence type="ECO:0000256" key="8">
    <source>
        <dbReference type="ARBA" id="ARBA00022833"/>
    </source>
</evidence>
<feature type="binding site" evidence="10">
    <location>
        <position position="63"/>
    </location>
    <ligand>
        <name>Zn(2+)</name>
        <dbReference type="ChEBI" id="CHEBI:29105"/>
        <label>1</label>
        <note>catalytic</note>
    </ligand>
</feature>
<dbReference type="GO" id="GO:0042781">
    <property type="term" value="F:3'-tRNA processing endoribonuclease activity"/>
    <property type="evidence" value="ECO:0007669"/>
    <property type="project" value="UniProtKB-UniRule"/>
</dbReference>
<dbReference type="HAMAP" id="MF_01818">
    <property type="entry name" value="RNase_Z_BN"/>
    <property type="match status" value="1"/>
</dbReference>
<protein>
    <recommendedName>
        <fullName evidence="2 10">Ribonuclease Z</fullName>
        <shortName evidence="10">RNase Z</shortName>
        <ecNumber evidence="2 10">3.1.26.11</ecNumber>
    </recommendedName>
    <alternativeName>
        <fullName evidence="10">tRNA 3 endonuclease</fullName>
    </alternativeName>
    <alternativeName>
        <fullName evidence="10">tRNase Z</fullName>
    </alternativeName>
</protein>
<dbReference type="EC" id="3.1.26.11" evidence="2 10"/>
<feature type="binding site" evidence="10">
    <location>
        <position position="68"/>
    </location>
    <ligand>
        <name>Zn(2+)</name>
        <dbReference type="ChEBI" id="CHEBI:29105"/>
        <label>2</label>
        <note>catalytic</note>
    </ligand>
</feature>
<dbReference type="GO" id="GO:0042802">
    <property type="term" value="F:identical protein binding"/>
    <property type="evidence" value="ECO:0007669"/>
    <property type="project" value="UniProtKB-ARBA"/>
</dbReference>
<feature type="binding site" evidence="10">
    <location>
        <position position="142"/>
    </location>
    <ligand>
        <name>Zn(2+)</name>
        <dbReference type="ChEBI" id="CHEBI:29105"/>
        <label>1</label>
        <note>catalytic</note>
    </ligand>
</feature>
<evidence type="ECO:0000256" key="9">
    <source>
        <dbReference type="ARBA" id="ARBA00057812"/>
    </source>
</evidence>
<feature type="binding site" evidence="10">
    <location>
        <position position="271"/>
    </location>
    <ligand>
        <name>Zn(2+)</name>
        <dbReference type="ChEBI" id="CHEBI:29105"/>
        <label>2</label>
        <note>catalytic</note>
    </ligand>
</feature>
<feature type="binding site" evidence="10">
    <location>
        <position position="213"/>
    </location>
    <ligand>
        <name>Zn(2+)</name>
        <dbReference type="ChEBI" id="CHEBI:29105"/>
        <label>1</label>
        <note>catalytic</note>
    </ligand>
</feature>
<keyword evidence="12" id="KW-1185">Reference proteome</keyword>
<evidence type="ECO:0000256" key="4">
    <source>
        <dbReference type="ARBA" id="ARBA00022722"/>
    </source>
</evidence>
<keyword evidence="8 10" id="KW-0862">Zinc</keyword>
<proteinExistence type="inferred from homology"/>
<comment type="cofactor">
    <cofactor evidence="10">
        <name>Zn(2+)</name>
        <dbReference type="ChEBI" id="CHEBI:29105"/>
    </cofactor>
    <text evidence="10">Binds 2 Zn(2+) ions.</text>
</comment>
<keyword evidence="4 10" id="KW-0540">Nuclease</keyword>
<dbReference type="NCBIfam" id="NF000801">
    <property type="entry name" value="PRK00055.1-3"/>
    <property type="match status" value="1"/>
</dbReference>
<dbReference type="Gene3D" id="3.60.15.10">
    <property type="entry name" value="Ribonuclease Z/Hydroxyacylglutathione hydrolase-like"/>
    <property type="match status" value="1"/>
</dbReference>
<name>A0A540V634_9BACL</name>
<dbReference type="InterPro" id="IPR013471">
    <property type="entry name" value="RNase_Z/BN"/>
</dbReference>
<dbReference type="Proteomes" id="UP000315753">
    <property type="component" value="Unassembled WGS sequence"/>
</dbReference>